<feature type="transmembrane region" description="Helical" evidence="8">
    <location>
        <begin position="321"/>
        <end position="340"/>
    </location>
</feature>
<feature type="transmembrane region" description="Helical" evidence="8">
    <location>
        <begin position="197"/>
        <end position="216"/>
    </location>
</feature>
<dbReference type="GO" id="GO:0005886">
    <property type="term" value="C:plasma membrane"/>
    <property type="evidence" value="ECO:0007669"/>
    <property type="project" value="UniProtKB-SubCell"/>
</dbReference>
<feature type="transmembrane region" description="Helical" evidence="8">
    <location>
        <begin position="127"/>
        <end position="151"/>
    </location>
</feature>
<comment type="caution">
    <text evidence="10">The sequence shown here is derived from an EMBL/GenBank/DDBJ whole genome shotgun (WGS) entry which is preliminary data.</text>
</comment>
<dbReference type="PANTHER" id="PTHR43045:SF4">
    <property type="entry name" value="TRANSPORTER YDFJ-RELATED"/>
    <property type="match status" value="1"/>
</dbReference>
<dbReference type="InterPro" id="IPR020846">
    <property type="entry name" value="MFS_dom"/>
</dbReference>
<dbReference type="Pfam" id="PF00083">
    <property type="entry name" value="Sugar_tr"/>
    <property type="match status" value="1"/>
</dbReference>
<dbReference type="CDD" id="cd17369">
    <property type="entry name" value="MFS_ShiA_like"/>
    <property type="match status" value="1"/>
</dbReference>
<reference evidence="10 11" key="1">
    <citation type="submission" date="2020-02" db="EMBL/GenBank/DDBJ databases">
        <title>Whole-genome analyses of novel actinobacteria.</title>
        <authorList>
            <person name="Sahin N."/>
            <person name="Gencbay T."/>
        </authorList>
    </citation>
    <scope>NUCLEOTIDE SEQUENCE [LARGE SCALE GENOMIC DNA]</scope>
    <source>
        <strain evidence="10 11">HC44</strain>
    </source>
</reference>
<dbReference type="GO" id="GO:0022857">
    <property type="term" value="F:transmembrane transporter activity"/>
    <property type="evidence" value="ECO:0007669"/>
    <property type="project" value="InterPro"/>
</dbReference>
<evidence type="ECO:0000256" key="2">
    <source>
        <dbReference type="ARBA" id="ARBA00022448"/>
    </source>
</evidence>
<keyword evidence="6 8" id="KW-0472">Membrane</keyword>
<gene>
    <name evidence="10" type="ORF">G5C60_08645</name>
</gene>
<dbReference type="PANTHER" id="PTHR43045">
    <property type="entry name" value="SHIKIMATE TRANSPORTER"/>
    <property type="match status" value="1"/>
</dbReference>
<feature type="transmembrane region" description="Helical" evidence="8">
    <location>
        <begin position="439"/>
        <end position="461"/>
    </location>
</feature>
<evidence type="ECO:0000256" key="6">
    <source>
        <dbReference type="ARBA" id="ARBA00023136"/>
    </source>
</evidence>
<keyword evidence="5 8" id="KW-1133">Transmembrane helix</keyword>
<sequence length="476" mass="50197">MKDSVTAAQPSSTAQRTTRDLTKAAVSGWLGTAMEFMDFQLYSLAAAIVFNKIFFPDVSPAIGLIAAMATYGVGYVARLAGAVYFGRMGDRLGRKKVLYITILLMGASTTLIGALPTYAMIGILAPILLVVLRLAQGFGAGAEIAGATVMLAEYAPVKRRGLISSLVSLGTNSGTLAASGLWAILLAVLSEEQLLSWGWRLPFLLSFGLMVFAVWLRRGLKESPVFEERPDVVDGVAMTRSEVESTIAATSENSENSGTPGSDEHRSSVLEAGIRQRKGKAFFLALGLRFGQAGNSGLVQTFLVGYIATNLSVGRSVPTDAIVYGSLLGFVTVPAVGLLGDRYGRRAVYLALTVLTIVVAFPVMLLISSGSTPAVMLGMILGLNIGVLGLFSLESVTMAELFGSRTRFTQLALAKEIGGILATAIGPVLAATLTAVTGSWWPIAAMLVVYSLITLVSALISPETRGRDLVRLEDAV</sequence>
<evidence type="ECO:0000256" key="3">
    <source>
        <dbReference type="ARBA" id="ARBA00022475"/>
    </source>
</evidence>
<dbReference type="InterPro" id="IPR005828">
    <property type="entry name" value="MFS_sugar_transport-like"/>
</dbReference>
<evidence type="ECO:0000256" key="8">
    <source>
        <dbReference type="SAM" id="Phobius"/>
    </source>
</evidence>
<dbReference type="Gene3D" id="1.20.1250.20">
    <property type="entry name" value="MFS general substrate transporter like domains"/>
    <property type="match status" value="1"/>
</dbReference>
<dbReference type="EMBL" id="JAAKZY010000019">
    <property type="protein sequence ID" value="NGO07720.1"/>
    <property type="molecule type" value="Genomic_DNA"/>
</dbReference>
<feature type="transmembrane region" description="Helical" evidence="8">
    <location>
        <begin position="374"/>
        <end position="393"/>
    </location>
</feature>
<feature type="transmembrane region" description="Helical" evidence="8">
    <location>
        <begin position="163"/>
        <end position="185"/>
    </location>
</feature>
<evidence type="ECO:0000313" key="11">
    <source>
        <dbReference type="Proteomes" id="UP000472335"/>
    </source>
</evidence>
<dbReference type="AlphaFoldDB" id="A0A6G4V1E9"/>
<name>A0A6G4V1E9_9ACTN</name>
<evidence type="ECO:0000313" key="10">
    <source>
        <dbReference type="EMBL" id="NGO07720.1"/>
    </source>
</evidence>
<organism evidence="10 11">
    <name type="scientific">Streptomyces scabichelini</name>
    <dbReference type="NCBI Taxonomy" id="2711217"/>
    <lineage>
        <taxon>Bacteria</taxon>
        <taxon>Bacillati</taxon>
        <taxon>Actinomycetota</taxon>
        <taxon>Actinomycetes</taxon>
        <taxon>Kitasatosporales</taxon>
        <taxon>Streptomycetaceae</taxon>
        <taxon>Streptomyces</taxon>
    </lineage>
</organism>
<keyword evidence="4 8" id="KW-0812">Transmembrane</keyword>
<keyword evidence="3" id="KW-1003">Cell membrane</keyword>
<evidence type="ECO:0000256" key="4">
    <source>
        <dbReference type="ARBA" id="ARBA00022692"/>
    </source>
</evidence>
<accession>A0A6G4V1E9</accession>
<protein>
    <submittedName>
        <fullName evidence="10">MHS family MFS transporter</fullName>
    </submittedName>
</protein>
<dbReference type="RefSeq" id="WP_165256429.1">
    <property type="nucleotide sequence ID" value="NZ_JAAKZY010000019.1"/>
</dbReference>
<feature type="transmembrane region" description="Helical" evidence="8">
    <location>
        <begin position="61"/>
        <end position="85"/>
    </location>
</feature>
<feature type="transmembrane region" description="Helical" evidence="8">
    <location>
        <begin position="413"/>
        <end position="433"/>
    </location>
</feature>
<comment type="subcellular location">
    <subcellularLocation>
        <location evidence="1">Cell membrane</location>
        <topology evidence="1">Multi-pass membrane protein</topology>
    </subcellularLocation>
</comment>
<keyword evidence="2" id="KW-0813">Transport</keyword>
<dbReference type="SUPFAM" id="SSF103473">
    <property type="entry name" value="MFS general substrate transporter"/>
    <property type="match status" value="1"/>
</dbReference>
<feature type="transmembrane region" description="Helical" evidence="8">
    <location>
        <begin position="97"/>
        <end position="121"/>
    </location>
</feature>
<feature type="region of interest" description="Disordered" evidence="7">
    <location>
        <begin position="246"/>
        <end position="267"/>
    </location>
</feature>
<evidence type="ECO:0000256" key="7">
    <source>
        <dbReference type="SAM" id="MobiDB-lite"/>
    </source>
</evidence>
<keyword evidence="11" id="KW-1185">Reference proteome</keyword>
<feature type="transmembrane region" description="Helical" evidence="8">
    <location>
        <begin position="282"/>
        <end position="309"/>
    </location>
</feature>
<dbReference type="PROSITE" id="PS50850">
    <property type="entry name" value="MFS"/>
    <property type="match status" value="1"/>
</dbReference>
<dbReference type="Proteomes" id="UP000472335">
    <property type="component" value="Unassembled WGS sequence"/>
</dbReference>
<feature type="compositionally biased region" description="Polar residues" evidence="7">
    <location>
        <begin position="247"/>
        <end position="260"/>
    </location>
</feature>
<dbReference type="InterPro" id="IPR036259">
    <property type="entry name" value="MFS_trans_sf"/>
</dbReference>
<proteinExistence type="predicted"/>
<feature type="domain" description="Major facilitator superfamily (MFS) profile" evidence="9">
    <location>
        <begin position="24"/>
        <end position="465"/>
    </location>
</feature>
<feature type="transmembrane region" description="Helical" evidence="8">
    <location>
        <begin position="347"/>
        <end position="368"/>
    </location>
</feature>
<evidence type="ECO:0000256" key="5">
    <source>
        <dbReference type="ARBA" id="ARBA00022989"/>
    </source>
</evidence>
<evidence type="ECO:0000259" key="9">
    <source>
        <dbReference type="PROSITE" id="PS50850"/>
    </source>
</evidence>
<evidence type="ECO:0000256" key="1">
    <source>
        <dbReference type="ARBA" id="ARBA00004651"/>
    </source>
</evidence>